<comment type="caution">
    <text evidence="3">The sequence shown here is derived from an EMBL/GenBank/DDBJ whole genome shotgun (WGS) entry which is preliminary data.</text>
</comment>
<dbReference type="PANTHER" id="PTHR43476:SF3">
    <property type="entry name" value="FAD-BINDING MONOOXYGENASE"/>
    <property type="match status" value="1"/>
</dbReference>
<evidence type="ECO:0000313" key="4">
    <source>
        <dbReference type="Proteomes" id="UP001185737"/>
    </source>
</evidence>
<dbReference type="RefSeq" id="WP_283335068.1">
    <property type="nucleotide sequence ID" value="NZ_JAWLKA010000032.1"/>
</dbReference>
<dbReference type="InterPro" id="IPR036188">
    <property type="entry name" value="FAD/NAD-bd_sf"/>
</dbReference>
<dbReference type="InterPro" id="IPR002938">
    <property type="entry name" value="FAD-bd"/>
</dbReference>
<dbReference type="EC" id="1.14.13.127" evidence="3"/>
<dbReference type="SUPFAM" id="SSF51905">
    <property type="entry name" value="FAD/NAD(P)-binding domain"/>
    <property type="match status" value="1"/>
</dbReference>
<sequence length="505" mass="54803">MSWDYEVVVVGGGPVGVAALALLGQAGISAIGIERESSVWPQARAVHFDGETIRAFQALGLGEQAMARCKPMADFRMENEARETLFSHPTGQLGTQAWHDDVMFHQPDMEALLRSEVDRQTSVSLRSGTTLTALEHIPDGVRCVVTDAEGATETLTTRWVIAADGATSTVRRLLDVRTESLGSDDPWLVVDGLLDGEPDISGDMVFLGHYSRPALWVRLPGKRVRMEFKVMPDDDPQEITTPAAIERISHGVLPTNRFTPDRAAIYTFRARVAERWRVGNVFLAGDAAHQAPPLFGQGLCAGMRDVANLIWKLSLVSRGLADSDLLDTYESERRPHAHYWVEQAATMAGILQTTDRKTAEHRDAYVRANPETSVPPSPALGPGLHTAHLNDSAGRLSLQPRLSDGTRLDDLVGVRFLVAAPEDMIAGLSPQLQEALTSDGETVVLTDPETFSDLLTSVNGKAVVLRPDRYVLGVADTRKELGALLELVPTLKAALTPAEAAPLPQ</sequence>
<dbReference type="NCBIfam" id="NF004829">
    <property type="entry name" value="PRK06183.1-3"/>
    <property type="match status" value="1"/>
</dbReference>
<name>A0ABU4CRZ9_RHOJO</name>
<evidence type="ECO:0000256" key="1">
    <source>
        <dbReference type="ARBA" id="ARBA00023002"/>
    </source>
</evidence>
<gene>
    <name evidence="3" type="ORF">R3Q59_36990</name>
</gene>
<dbReference type="GO" id="GO:0008688">
    <property type="term" value="F:3-(3-hydroxyphenyl)propionate hydroxylase activity"/>
    <property type="evidence" value="ECO:0007669"/>
    <property type="project" value="UniProtKB-EC"/>
</dbReference>
<dbReference type="InterPro" id="IPR050631">
    <property type="entry name" value="PheA/TfdB_FAD_monoxygenase"/>
</dbReference>
<dbReference type="Gene3D" id="3.30.70.2450">
    <property type="match status" value="1"/>
</dbReference>
<dbReference type="EMBL" id="JAWLKA010000032">
    <property type="protein sequence ID" value="MDV6286082.1"/>
    <property type="molecule type" value="Genomic_DNA"/>
</dbReference>
<evidence type="ECO:0000313" key="3">
    <source>
        <dbReference type="EMBL" id="MDV6286082.1"/>
    </source>
</evidence>
<dbReference type="PANTHER" id="PTHR43476">
    <property type="entry name" value="3-(3-HYDROXY-PHENYL)PROPIONATE/3-HYDROXYCINNAMIC ACID HYDROXYLASE"/>
    <property type="match status" value="1"/>
</dbReference>
<organism evidence="3 4">
    <name type="scientific">Rhodococcus jostii</name>
    <dbReference type="NCBI Taxonomy" id="132919"/>
    <lineage>
        <taxon>Bacteria</taxon>
        <taxon>Bacillati</taxon>
        <taxon>Actinomycetota</taxon>
        <taxon>Actinomycetes</taxon>
        <taxon>Mycobacteriales</taxon>
        <taxon>Nocardiaceae</taxon>
        <taxon>Rhodococcus</taxon>
    </lineage>
</organism>
<keyword evidence="1 3" id="KW-0560">Oxidoreductase</keyword>
<keyword evidence="4" id="KW-1185">Reference proteome</keyword>
<proteinExistence type="predicted"/>
<feature type="domain" description="FAD-binding" evidence="2">
    <location>
        <begin position="4"/>
        <end position="343"/>
    </location>
</feature>
<dbReference type="Proteomes" id="UP001185737">
    <property type="component" value="Unassembled WGS sequence"/>
</dbReference>
<dbReference type="Gene3D" id="3.50.50.60">
    <property type="entry name" value="FAD/NAD(P)-binding domain"/>
    <property type="match status" value="1"/>
</dbReference>
<evidence type="ECO:0000259" key="2">
    <source>
        <dbReference type="Pfam" id="PF01494"/>
    </source>
</evidence>
<accession>A0ABU4CRZ9</accession>
<dbReference type="PRINTS" id="PR00420">
    <property type="entry name" value="RNGMNOXGNASE"/>
</dbReference>
<dbReference type="Pfam" id="PF01494">
    <property type="entry name" value="FAD_binding_3"/>
    <property type="match status" value="1"/>
</dbReference>
<reference evidence="3 4" key="1">
    <citation type="submission" date="2023-10" db="EMBL/GenBank/DDBJ databases">
        <title>Development of a sustainable strategy for remediation of hydrocarbon-contaminated territories based on the waste exchange concept.</title>
        <authorList>
            <person name="Krivoruchko A."/>
        </authorList>
    </citation>
    <scope>NUCLEOTIDE SEQUENCE [LARGE SCALE GENOMIC DNA]</scope>
    <source>
        <strain evidence="3 4">IEGM 60</strain>
    </source>
</reference>
<protein>
    <submittedName>
        <fullName evidence="3">Bifunctional 3-(3-hydroxy-phenyl)propionate/3-hydroxycinnamic acid hydroxylase</fullName>
        <ecNumber evidence="3">1.14.13.127</ecNumber>
    </submittedName>
</protein>